<dbReference type="InterPro" id="IPR030678">
    <property type="entry name" value="Peptide/Ni-bd"/>
</dbReference>
<dbReference type="GO" id="GO:0015833">
    <property type="term" value="P:peptide transport"/>
    <property type="evidence" value="ECO:0007669"/>
    <property type="project" value="TreeGrafter"/>
</dbReference>
<evidence type="ECO:0000256" key="2">
    <source>
        <dbReference type="ARBA" id="ARBA00022448"/>
    </source>
</evidence>
<dbReference type="CDD" id="cd08516">
    <property type="entry name" value="PBP2_NikA_DppA_OppA_like_11"/>
    <property type="match status" value="1"/>
</dbReference>
<proteinExistence type="inferred from homology"/>
<dbReference type="Gene3D" id="3.40.190.10">
    <property type="entry name" value="Periplasmic binding protein-like II"/>
    <property type="match status" value="1"/>
</dbReference>
<dbReference type="InterPro" id="IPR039424">
    <property type="entry name" value="SBP_5"/>
</dbReference>
<dbReference type="RefSeq" id="WP_110850602.1">
    <property type="nucleotide sequence ID" value="NZ_QKLZ01000001.1"/>
</dbReference>
<feature type="domain" description="Solute-binding protein family 5" evidence="5">
    <location>
        <begin position="88"/>
        <end position="439"/>
    </location>
</feature>
<dbReference type="OrthoDB" id="3225986at2"/>
<evidence type="ECO:0000256" key="4">
    <source>
        <dbReference type="SAM" id="SignalP"/>
    </source>
</evidence>
<feature type="signal peptide" evidence="4">
    <location>
        <begin position="1"/>
        <end position="22"/>
    </location>
</feature>
<dbReference type="Proteomes" id="UP000250222">
    <property type="component" value="Unassembled WGS sequence"/>
</dbReference>
<evidence type="ECO:0000259" key="5">
    <source>
        <dbReference type="Pfam" id="PF00496"/>
    </source>
</evidence>
<organism evidence="6 7">
    <name type="scientific">Georgenia satyanarayanai</name>
    <dbReference type="NCBI Taxonomy" id="860221"/>
    <lineage>
        <taxon>Bacteria</taxon>
        <taxon>Bacillati</taxon>
        <taxon>Actinomycetota</taxon>
        <taxon>Actinomycetes</taxon>
        <taxon>Micrococcales</taxon>
        <taxon>Bogoriellaceae</taxon>
        <taxon>Georgenia</taxon>
    </lineage>
</organism>
<reference evidence="6 7" key="1">
    <citation type="submission" date="2016-10" db="EMBL/GenBank/DDBJ databases">
        <authorList>
            <person name="Cai Z."/>
        </authorList>
    </citation>
    <scope>NUCLEOTIDE SEQUENCE [LARGE SCALE GENOMIC DNA]</scope>
    <source>
        <strain evidence="6 7">CGMCC 1.10826</strain>
    </source>
</reference>
<accession>A0A2Y8ZWQ9</accession>
<comment type="similarity">
    <text evidence="1">Belongs to the bacterial solute-binding protein 5 family.</text>
</comment>
<dbReference type="PIRSF" id="PIRSF002741">
    <property type="entry name" value="MppA"/>
    <property type="match status" value="1"/>
</dbReference>
<dbReference type="PROSITE" id="PS51257">
    <property type="entry name" value="PROKAR_LIPOPROTEIN"/>
    <property type="match status" value="1"/>
</dbReference>
<evidence type="ECO:0000256" key="1">
    <source>
        <dbReference type="ARBA" id="ARBA00005695"/>
    </source>
</evidence>
<dbReference type="GO" id="GO:0042597">
    <property type="term" value="C:periplasmic space"/>
    <property type="evidence" value="ECO:0007669"/>
    <property type="project" value="UniProtKB-ARBA"/>
</dbReference>
<evidence type="ECO:0000256" key="3">
    <source>
        <dbReference type="ARBA" id="ARBA00022729"/>
    </source>
</evidence>
<evidence type="ECO:0000313" key="7">
    <source>
        <dbReference type="Proteomes" id="UP000250222"/>
    </source>
</evidence>
<dbReference type="Gene3D" id="3.10.105.10">
    <property type="entry name" value="Dipeptide-binding Protein, Domain 3"/>
    <property type="match status" value="1"/>
</dbReference>
<dbReference type="PANTHER" id="PTHR30290">
    <property type="entry name" value="PERIPLASMIC BINDING COMPONENT OF ABC TRANSPORTER"/>
    <property type="match status" value="1"/>
</dbReference>
<dbReference type="GO" id="GO:1904680">
    <property type="term" value="F:peptide transmembrane transporter activity"/>
    <property type="evidence" value="ECO:0007669"/>
    <property type="project" value="TreeGrafter"/>
</dbReference>
<dbReference type="AlphaFoldDB" id="A0A2Y8ZWQ9"/>
<evidence type="ECO:0000313" key="6">
    <source>
        <dbReference type="EMBL" id="SSA36395.1"/>
    </source>
</evidence>
<protein>
    <submittedName>
        <fullName evidence="6">Peptide/nickel transport system substrate-binding protein</fullName>
    </submittedName>
</protein>
<keyword evidence="3 4" id="KW-0732">Signal</keyword>
<sequence length="518" mass="56179">MSASTRRLVAAAAAALTLAACSTGEGVDVDATDGATSSGTGTPSGDVVVAGIAGEPDQLDPHSTTAYFSFQVLENVFDTLVQPDENLEMVPALAESWTTSEDQLTWTFTLREGVTWHDGSPFTADDVAYSFNRIIDEELANSWRFSAVESVEATDESTVTITVSSPSPNLLANIGGFKGVAIVQQENVESGDIGTAPVGTGPFRVERYATGESIELVANEDYWDGAPSVAGVTFEFIPEPTTAVAALQAGEIHWTDNLPPQQVASLSADDTIELGQVGSNDYWYLALNQDAEPYDDVEVRQAISYAIDREAITEATMYGNATVNQTAIPESSSFYTPYDRYSHDVEQARSLLEGAGVAEGDITLDLMVASDYPETVQAAQIIESQLSEVGIAVEIRTLDFGTWLDEQGQGSYDMLMMGWLGNLDPDDFYYAQHHSEGANNFQGYSNPEVDALLEQGRVETDEEARREIYEQVATQVADDASYIYLYNPDVVQAWSPQLEGYTVMSNRAIRFKDVSLTD</sequence>
<name>A0A2Y8ZWQ9_9MICO</name>
<dbReference type="EMBL" id="UETB01000001">
    <property type="protein sequence ID" value="SSA36395.1"/>
    <property type="molecule type" value="Genomic_DNA"/>
</dbReference>
<dbReference type="PANTHER" id="PTHR30290:SF9">
    <property type="entry name" value="OLIGOPEPTIDE-BINDING PROTEIN APPA"/>
    <property type="match status" value="1"/>
</dbReference>
<gene>
    <name evidence="6" type="ORF">SAMN05216184_10154</name>
</gene>
<dbReference type="Pfam" id="PF00496">
    <property type="entry name" value="SBP_bac_5"/>
    <property type="match status" value="1"/>
</dbReference>
<dbReference type="InterPro" id="IPR000914">
    <property type="entry name" value="SBP_5_dom"/>
</dbReference>
<feature type="chain" id="PRO_5038632363" evidence="4">
    <location>
        <begin position="23"/>
        <end position="518"/>
    </location>
</feature>
<keyword evidence="7" id="KW-1185">Reference proteome</keyword>
<dbReference type="Gene3D" id="3.90.76.10">
    <property type="entry name" value="Dipeptide-binding Protein, Domain 1"/>
    <property type="match status" value="1"/>
</dbReference>
<dbReference type="GO" id="GO:0043190">
    <property type="term" value="C:ATP-binding cassette (ABC) transporter complex"/>
    <property type="evidence" value="ECO:0007669"/>
    <property type="project" value="InterPro"/>
</dbReference>
<dbReference type="SUPFAM" id="SSF53850">
    <property type="entry name" value="Periplasmic binding protein-like II"/>
    <property type="match status" value="1"/>
</dbReference>
<keyword evidence="2" id="KW-0813">Transport</keyword>